<evidence type="ECO:0000313" key="1">
    <source>
        <dbReference type="EMBL" id="KAG8658900.1"/>
    </source>
</evidence>
<keyword evidence="2" id="KW-1185">Reference proteome</keyword>
<evidence type="ECO:0000313" key="2">
    <source>
        <dbReference type="Proteomes" id="UP000091857"/>
    </source>
</evidence>
<organism evidence="1 2">
    <name type="scientific">Manihot esculenta</name>
    <name type="common">Cassava</name>
    <name type="synonym">Jatropha manihot</name>
    <dbReference type="NCBI Taxonomy" id="3983"/>
    <lineage>
        <taxon>Eukaryota</taxon>
        <taxon>Viridiplantae</taxon>
        <taxon>Streptophyta</taxon>
        <taxon>Embryophyta</taxon>
        <taxon>Tracheophyta</taxon>
        <taxon>Spermatophyta</taxon>
        <taxon>Magnoliopsida</taxon>
        <taxon>eudicotyledons</taxon>
        <taxon>Gunneridae</taxon>
        <taxon>Pentapetalae</taxon>
        <taxon>rosids</taxon>
        <taxon>fabids</taxon>
        <taxon>Malpighiales</taxon>
        <taxon>Euphorbiaceae</taxon>
        <taxon>Crotonoideae</taxon>
        <taxon>Manihoteae</taxon>
        <taxon>Manihot</taxon>
    </lineage>
</organism>
<proteinExistence type="predicted"/>
<reference evidence="2" key="1">
    <citation type="journal article" date="2016" name="Nat. Biotechnol.">
        <title>Sequencing wild and cultivated cassava and related species reveals extensive interspecific hybridization and genetic diversity.</title>
        <authorList>
            <person name="Bredeson J.V."/>
            <person name="Lyons J.B."/>
            <person name="Prochnik S.E."/>
            <person name="Wu G.A."/>
            <person name="Ha C.M."/>
            <person name="Edsinger-Gonzales E."/>
            <person name="Grimwood J."/>
            <person name="Schmutz J."/>
            <person name="Rabbi I.Y."/>
            <person name="Egesi C."/>
            <person name="Nauluvula P."/>
            <person name="Lebot V."/>
            <person name="Ndunguru J."/>
            <person name="Mkamilo G."/>
            <person name="Bart R.S."/>
            <person name="Setter T.L."/>
            <person name="Gleadow R.M."/>
            <person name="Kulakow P."/>
            <person name="Ferguson M.E."/>
            <person name="Rounsley S."/>
            <person name="Rokhsar D.S."/>
        </authorList>
    </citation>
    <scope>NUCLEOTIDE SEQUENCE [LARGE SCALE GENOMIC DNA]</scope>
    <source>
        <strain evidence="2">cv. AM560-2</strain>
    </source>
</reference>
<gene>
    <name evidence="1" type="ORF">MANES_03G203600v8</name>
</gene>
<dbReference type="Proteomes" id="UP000091857">
    <property type="component" value="Chromosome 3"/>
</dbReference>
<accession>A0ACB7I2B9</accession>
<name>A0ACB7I2B9_MANES</name>
<sequence length="120" mass="13506">MVGFFLLVRCFYLTSVIGRSWLAGLKLLFLAVGRHQAMNIFMMLYRSLSLHKTAAEPAVLEVLHGLMELVMSLITATLPQIDSRLYVIWGILHGFPETWTHSLVSSLVISWSITVLISIC</sequence>
<comment type="caution">
    <text evidence="1">The sequence shown here is derived from an EMBL/GenBank/DDBJ whole genome shotgun (WGS) entry which is preliminary data.</text>
</comment>
<protein>
    <submittedName>
        <fullName evidence="1">Uncharacterized protein</fullName>
    </submittedName>
</protein>
<dbReference type="EMBL" id="CM004389">
    <property type="protein sequence ID" value="KAG8658900.1"/>
    <property type="molecule type" value="Genomic_DNA"/>
</dbReference>